<accession>A0A4Y6CEK0</accession>
<evidence type="ECO:0000256" key="2">
    <source>
        <dbReference type="ARBA" id="ARBA00022490"/>
    </source>
</evidence>
<comment type="caution">
    <text evidence="15">The sequence shown here is derived from an EMBL/GenBank/DDBJ whole genome shotgun (WGS) entry which is preliminary data.</text>
</comment>
<dbReference type="OMA" id="AICHIWR"/>
<comment type="similarity">
    <text evidence="1 13">Belongs to the RuvC family.</text>
</comment>
<feature type="binding site" evidence="13">
    <location>
        <position position="7"/>
    </location>
    <ligand>
        <name>Mg(2+)</name>
        <dbReference type="ChEBI" id="CHEBI:18420"/>
        <label>1</label>
    </ligand>
</feature>
<dbReference type="CDD" id="cd16962">
    <property type="entry name" value="RuvC"/>
    <property type="match status" value="1"/>
</dbReference>
<keyword evidence="8 13" id="KW-0460">Magnesium</keyword>
<evidence type="ECO:0000256" key="4">
    <source>
        <dbReference type="ARBA" id="ARBA00022723"/>
    </source>
</evidence>
<dbReference type="HAMAP" id="MF_00034">
    <property type="entry name" value="RuvC"/>
    <property type="match status" value="1"/>
</dbReference>
<dbReference type="Pfam" id="PF02075">
    <property type="entry name" value="RuvC"/>
    <property type="match status" value="1"/>
</dbReference>
<dbReference type="EC" id="3.1.21.10" evidence="13 14"/>
<keyword evidence="4 13" id="KW-0479">Metal-binding</keyword>
<evidence type="ECO:0000256" key="13">
    <source>
        <dbReference type="HAMAP-Rule" id="MF_00034"/>
    </source>
</evidence>
<evidence type="ECO:0000313" key="15">
    <source>
        <dbReference type="EMBL" id="NOJ79525.1"/>
    </source>
</evidence>
<dbReference type="GO" id="GO:0006310">
    <property type="term" value="P:DNA recombination"/>
    <property type="evidence" value="ECO:0007669"/>
    <property type="project" value="UniProtKB-UniRule"/>
</dbReference>
<keyword evidence="5 13" id="KW-0255">Endonuclease</keyword>
<feature type="active site" evidence="13">
    <location>
        <position position="67"/>
    </location>
</feature>
<protein>
    <recommendedName>
        <fullName evidence="13 14">Crossover junction endodeoxyribonuclease RuvC</fullName>
        <ecNumber evidence="13 14">3.1.21.10</ecNumber>
    </recommendedName>
    <alternativeName>
        <fullName evidence="13">Holliday junction nuclease RuvC</fullName>
    </alternativeName>
    <alternativeName>
        <fullName evidence="13">Holliday junction resolvase RuvC</fullName>
    </alternativeName>
</protein>
<evidence type="ECO:0000256" key="12">
    <source>
        <dbReference type="ARBA" id="ARBA00029354"/>
    </source>
</evidence>
<comment type="catalytic activity">
    <reaction evidence="12 13">
        <text>Endonucleolytic cleavage at a junction such as a reciprocal single-stranded crossover between two homologous DNA duplexes (Holliday junction).</text>
        <dbReference type="EC" id="3.1.21.10"/>
    </reaction>
</comment>
<comment type="subcellular location">
    <subcellularLocation>
        <location evidence="13">Cytoplasm</location>
    </subcellularLocation>
</comment>
<proteinExistence type="inferred from homology"/>
<evidence type="ECO:0000256" key="8">
    <source>
        <dbReference type="ARBA" id="ARBA00022842"/>
    </source>
</evidence>
<keyword evidence="7 13" id="KW-0378">Hydrolase</keyword>
<dbReference type="SMR" id="A0A4Y6CEK0"/>
<keyword evidence="2 13" id="KW-0963">Cytoplasm</keyword>
<evidence type="ECO:0000313" key="16">
    <source>
        <dbReference type="Proteomes" id="UP000533080"/>
    </source>
</evidence>
<dbReference type="GO" id="GO:0000287">
    <property type="term" value="F:magnesium ion binding"/>
    <property type="evidence" value="ECO:0007669"/>
    <property type="project" value="UniProtKB-UniRule"/>
</dbReference>
<dbReference type="Gene3D" id="3.30.420.10">
    <property type="entry name" value="Ribonuclease H-like superfamily/Ribonuclease H"/>
    <property type="match status" value="1"/>
</dbReference>
<evidence type="ECO:0000256" key="9">
    <source>
        <dbReference type="ARBA" id="ARBA00023125"/>
    </source>
</evidence>
<evidence type="ECO:0000256" key="11">
    <source>
        <dbReference type="ARBA" id="ARBA00023204"/>
    </source>
</evidence>
<feature type="active site" evidence="13">
    <location>
        <position position="7"/>
    </location>
</feature>
<reference evidence="15 16" key="1">
    <citation type="submission" date="2020-05" db="EMBL/GenBank/DDBJ databases">
        <authorList>
            <person name="Whitworth D."/>
        </authorList>
    </citation>
    <scope>NUCLEOTIDE SEQUENCE [LARGE SCALE GENOMIC DNA]</scope>
    <source>
        <strain evidence="15 16">AM005</strain>
    </source>
</reference>
<keyword evidence="3 13" id="KW-0540">Nuclease</keyword>
<dbReference type="InterPro" id="IPR002176">
    <property type="entry name" value="X-over_junc_endoDNase_RuvC"/>
</dbReference>
<keyword evidence="6 13" id="KW-0227">DNA damage</keyword>
<keyword evidence="10 13" id="KW-0233">DNA recombination</keyword>
<dbReference type="PANTHER" id="PTHR30194">
    <property type="entry name" value="CROSSOVER JUNCTION ENDODEOXYRIBONUCLEASE RUVC"/>
    <property type="match status" value="1"/>
</dbReference>
<dbReference type="SUPFAM" id="SSF53098">
    <property type="entry name" value="Ribonuclease H-like"/>
    <property type="match status" value="1"/>
</dbReference>
<dbReference type="GO" id="GO:0008821">
    <property type="term" value="F:crossover junction DNA endonuclease activity"/>
    <property type="evidence" value="ECO:0007669"/>
    <property type="project" value="UniProtKB-UniRule"/>
</dbReference>
<comment type="subunit">
    <text evidence="13">Homodimer which binds Holliday junction (HJ) DNA. The HJ becomes 2-fold symmetrical on binding to RuvC with unstacked arms; it has a different conformation from HJ DNA in complex with RuvA. In the full resolvosome a probable DNA-RuvA(4)-RuvB(12)-RuvC(2) complex forms which resolves the HJ.</text>
</comment>
<evidence type="ECO:0000256" key="10">
    <source>
        <dbReference type="ARBA" id="ARBA00023172"/>
    </source>
</evidence>
<gene>
    <name evidence="13 15" type="primary">ruvC</name>
    <name evidence="15" type="ORF">HNV28_14435</name>
</gene>
<sequence>MRVLGVDPGSRFMGFGVVEEKRGRLVHVGHGVIKGDPALPLSDRLRDLHGALTAALVKYRPAAVAVEGVFTFRNARSALVLGHARGVALLAAAQAGLPVFEYAPAKVKKAVGAGGADGKDAVARMVRTFLELDASVLERADASDALAVALCHLNHGRAAVPAASASGKKRKGAAALLADRLAPAYRRPEAR</sequence>
<dbReference type="Proteomes" id="UP000533080">
    <property type="component" value="Unassembled WGS sequence"/>
</dbReference>
<evidence type="ECO:0000256" key="7">
    <source>
        <dbReference type="ARBA" id="ARBA00022801"/>
    </source>
</evidence>
<evidence type="ECO:0000256" key="14">
    <source>
        <dbReference type="NCBIfam" id="TIGR00228"/>
    </source>
</evidence>
<dbReference type="GO" id="GO:0005737">
    <property type="term" value="C:cytoplasm"/>
    <property type="evidence" value="ECO:0007669"/>
    <property type="project" value="UniProtKB-SubCell"/>
</dbReference>
<dbReference type="PANTHER" id="PTHR30194:SF3">
    <property type="entry name" value="CROSSOVER JUNCTION ENDODEOXYRIBONUCLEASE RUVC"/>
    <property type="match status" value="1"/>
</dbReference>
<evidence type="ECO:0000256" key="1">
    <source>
        <dbReference type="ARBA" id="ARBA00009518"/>
    </source>
</evidence>
<evidence type="ECO:0000256" key="5">
    <source>
        <dbReference type="ARBA" id="ARBA00022759"/>
    </source>
</evidence>
<dbReference type="GO" id="GO:0048476">
    <property type="term" value="C:Holliday junction resolvase complex"/>
    <property type="evidence" value="ECO:0007669"/>
    <property type="project" value="UniProtKB-UniRule"/>
</dbReference>
<dbReference type="AlphaFoldDB" id="A0A4Y6CEK0"/>
<dbReference type="PRINTS" id="PR00696">
    <property type="entry name" value="RSOLVASERUVC"/>
</dbReference>
<dbReference type="GO" id="GO:0003677">
    <property type="term" value="F:DNA binding"/>
    <property type="evidence" value="ECO:0007669"/>
    <property type="project" value="UniProtKB-KW"/>
</dbReference>
<keyword evidence="9 13" id="KW-0238">DNA-binding</keyword>
<dbReference type="FunFam" id="3.30.420.10:FF:000002">
    <property type="entry name" value="Crossover junction endodeoxyribonuclease RuvC"/>
    <property type="match status" value="1"/>
</dbReference>
<dbReference type="GO" id="GO:0006281">
    <property type="term" value="P:DNA repair"/>
    <property type="evidence" value="ECO:0007669"/>
    <property type="project" value="UniProtKB-UniRule"/>
</dbReference>
<comment type="cofactor">
    <cofactor evidence="13">
        <name>Mg(2+)</name>
        <dbReference type="ChEBI" id="CHEBI:18420"/>
    </cofactor>
    <text evidence="13">Binds 2 Mg(2+) ion per subunit.</text>
</comment>
<dbReference type="InterPro" id="IPR036397">
    <property type="entry name" value="RNaseH_sf"/>
</dbReference>
<keyword evidence="11 13" id="KW-0234">DNA repair</keyword>
<organism evidence="15 16">
    <name type="scientific">Myxococcus xanthus</name>
    <dbReference type="NCBI Taxonomy" id="34"/>
    <lineage>
        <taxon>Bacteria</taxon>
        <taxon>Pseudomonadati</taxon>
        <taxon>Myxococcota</taxon>
        <taxon>Myxococcia</taxon>
        <taxon>Myxococcales</taxon>
        <taxon>Cystobacterineae</taxon>
        <taxon>Myxococcaceae</taxon>
        <taxon>Myxococcus</taxon>
    </lineage>
</organism>
<dbReference type="InterPro" id="IPR012337">
    <property type="entry name" value="RNaseH-like_sf"/>
</dbReference>
<feature type="binding site" evidence="13">
    <location>
        <position position="67"/>
    </location>
    <ligand>
        <name>Mg(2+)</name>
        <dbReference type="ChEBI" id="CHEBI:18420"/>
        <label>2</label>
    </ligand>
</feature>
<dbReference type="EMBL" id="JABFNT010000040">
    <property type="protein sequence ID" value="NOJ79525.1"/>
    <property type="molecule type" value="Genomic_DNA"/>
</dbReference>
<dbReference type="RefSeq" id="WP_011554951.1">
    <property type="nucleotide sequence ID" value="NZ_CBCSLF010000036.1"/>
</dbReference>
<feature type="active site" evidence="13">
    <location>
        <position position="141"/>
    </location>
</feature>
<name>A0A4Y6CEK0_MYXXA</name>
<feature type="binding site" evidence="13">
    <location>
        <position position="141"/>
    </location>
    <ligand>
        <name>Mg(2+)</name>
        <dbReference type="ChEBI" id="CHEBI:18420"/>
        <label>1</label>
    </ligand>
</feature>
<dbReference type="GeneID" id="41362258"/>
<comment type="function">
    <text evidence="13">The RuvA-RuvB-RuvC complex processes Holliday junction (HJ) DNA during genetic recombination and DNA repair. Endonuclease that resolves HJ intermediates. Cleaves cruciform DNA by making single-stranded nicks across the HJ at symmetrical positions within the homologous arms, yielding a 5'-phosphate and a 3'-hydroxyl group; requires a central core of homology in the junction. The consensus cleavage sequence is 5'-(A/T)TT(C/G)-3'. Cleavage occurs on the 3'-side of the TT dinucleotide at the point of strand exchange. HJ branch migration catalyzed by RuvA-RuvB allows RuvC to scan DNA until it finds its consensus sequence, where it cleaves and resolves the cruciform DNA.</text>
</comment>
<dbReference type="NCBIfam" id="TIGR00228">
    <property type="entry name" value="ruvC"/>
    <property type="match status" value="1"/>
</dbReference>
<evidence type="ECO:0000256" key="3">
    <source>
        <dbReference type="ARBA" id="ARBA00022722"/>
    </source>
</evidence>
<evidence type="ECO:0000256" key="6">
    <source>
        <dbReference type="ARBA" id="ARBA00022763"/>
    </source>
</evidence>